<dbReference type="PANTHER" id="PTHR43776:SF7">
    <property type="entry name" value="D,D-DIPEPTIDE TRANSPORT ATP-BINDING PROTEIN DDPF-RELATED"/>
    <property type="match status" value="1"/>
</dbReference>
<dbReference type="RefSeq" id="WP_002703366.1">
    <property type="nucleotide sequence ID" value="NZ_AGRW01000041.1"/>
</dbReference>
<organism evidence="6 7">
    <name type="scientific">Treponema saccharophilum DSM 2985</name>
    <dbReference type="NCBI Taxonomy" id="907348"/>
    <lineage>
        <taxon>Bacteria</taxon>
        <taxon>Pseudomonadati</taxon>
        <taxon>Spirochaetota</taxon>
        <taxon>Spirochaetia</taxon>
        <taxon>Spirochaetales</taxon>
        <taxon>Treponemataceae</taxon>
        <taxon>Treponema</taxon>
    </lineage>
</organism>
<feature type="domain" description="ABC transporter" evidence="5">
    <location>
        <begin position="2"/>
        <end position="200"/>
    </location>
</feature>
<dbReference type="InterPro" id="IPR027417">
    <property type="entry name" value="P-loop_NTPase"/>
</dbReference>
<dbReference type="PROSITE" id="PS50893">
    <property type="entry name" value="ABC_TRANSPORTER_2"/>
    <property type="match status" value="1"/>
</dbReference>
<dbReference type="Pfam" id="PF00005">
    <property type="entry name" value="ABC_tran"/>
    <property type="match status" value="1"/>
</dbReference>
<evidence type="ECO:0000313" key="6">
    <source>
        <dbReference type="EMBL" id="EIC02257.1"/>
    </source>
</evidence>
<proteinExistence type="inferred from homology"/>
<name>H7EJL9_9SPIR</name>
<keyword evidence="7" id="KW-1185">Reference proteome</keyword>
<dbReference type="InterPro" id="IPR017871">
    <property type="entry name" value="ABC_transporter-like_CS"/>
</dbReference>
<dbReference type="EMBL" id="AGRW01000041">
    <property type="protein sequence ID" value="EIC02257.1"/>
    <property type="molecule type" value="Genomic_DNA"/>
</dbReference>
<dbReference type="PANTHER" id="PTHR43776">
    <property type="entry name" value="TRANSPORT ATP-BINDING PROTEIN"/>
    <property type="match status" value="1"/>
</dbReference>
<dbReference type="GO" id="GO:0005524">
    <property type="term" value="F:ATP binding"/>
    <property type="evidence" value="ECO:0007669"/>
    <property type="project" value="UniProtKB-KW"/>
</dbReference>
<dbReference type="eggNOG" id="COG1124">
    <property type="taxonomic scope" value="Bacteria"/>
</dbReference>
<dbReference type="InterPro" id="IPR003593">
    <property type="entry name" value="AAA+_ATPase"/>
</dbReference>
<accession>H7EJL9</accession>
<dbReference type="PROSITE" id="PS00211">
    <property type="entry name" value="ABC_TRANSPORTER_1"/>
    <property type="match status" value="1"/>
</dbReference>
<dbReference type="STRING" id="907348.TresaDRAFT_1521"/>
<comment type="similarity">
    <text evidence="1">Belongs to the ABC transporter superfamily.</text>
</comment>
<sequence length="202" mass="22711">MLEGKDISFSYKKGKAVLKNISLSVSPNERVGIVAPSGYGKSTLAKIMAGVLRSETGKVVVDGDEDAFGDGYSPVQLICQNPELAVNPRLRMKETLNEGYDVDFRTRKAFGIRDEWMERFPCELSGGELQRFCIVRALGPETRYLITDEITTMLDANTQALIWKLLLEQAESRRLGMLVITHNMHLARRVCTRIIELDKMGR</sequence>
<evidence type="ECO:0000256" key="4">
    <source>
        <dbReference type="ARBA" id="ARBA00022840"/>
    </source>
</evidence>
<keyword evidence="4" id="KW-0067">ATP-binding</keyword>
<dbReference type="SUPFAM" id="SSF52540">
    <property type="entry name" value="P-loop containing nucleoside triphosphate hydrolases"/>
    <property type="match status" value="1"/>
</dbReference>
<dbReference type="PATRIC" id="fig|907348.3.peg.979"/>
<gene>
    <name evidence="6" type="ORF">TresaDRAFT_1521</name>
</gene>
<evidence type="ECO:0000313" key="7">
    <source>
        <dbReference type="Proteomes" id="UP000003571"/>
    </source>
</evidence>
<dbReference type="OrthoDB" id="337094at2"/>
<evidence type="ECO:0000256" key="3">
    <source>
        <dbReference type="ARBA" id="ARBA00022741"/>
    </source>
</evidence>
<dbReference type="Gene3D" id="3.40.50.300">
    <property type="entry name" value="P-loop containing nucleotide triphosphate hydrolases"/>
    <property type="match status" value="1"/>
</dbReference>
<dbReference type="InterPro" id="IPR003439">
    <property type="entry name" value="ABC_transporter-like_ATP-bd"/>
</dbReference>
<dbReference type="Proteomes" id="UP000003571">
    <property type="component" value="Unassembled WGS sequence"/>
</dbReference>
<keyword evidence="2" id="KW-0813">Transport</keyword>
<comment type="caution">
    <text evidence="6">The sequence shown here is derived from an EMBL/GenBank/DDBJ whole genome shotgun (WGS) entry which is preliminary data.</text>
</comment>
<dbReference type="SMART" id="SM00382">
    <property type="entry name" value="AAA"/>
    <property type="match status" value="1"/>
</dbReference>
<evidence type="ECO:0000256" key="1">
    <source>
        <dbReference type="ARBA" id="ARBA00005417"/>
    </source>
</evidence>
<keyword evidence="3" id="KW-0547">Nucleotide-binding</keyword>
<protein>
    <submittedName>
        <fullName evidence="6">ABC transporter related protein</fullName>
    </submittedName>
</protein>
<dbReference type="AlphaFoldDB" id="H7EJL9"/>
<evidence type="ECO:0000259" key="5">
    <source>
        <dbReference type="PROSITE" id="PS50893"/>
    </source>
</evidence>
<dbReference type="GO" id="GO:0055085">
    <property type="term" value="P:transmembrane transport"/>
    <property type="evidence" value="ECO:0007669"/>
    <property type="project" value="UniProtKB-ARBA"/>
</dbReference>
<evidence type="ECO:0000256" key="2">
    <source>
        <dbReference type="ARBA" id="ARBA00022448"/>
    </source>
</evidence>
<dbReference type="GO" id="GO:0016887">
    <property type="term" value="F:ATP hydrolysis activity"/>
    <property type="evidence" value="ECO:0007669"/>
    <property type="project" value="InterPro"/>
</dbReference>
<reference evidence="6 7" key="1">
    <citation type="submission" date="2011-09" db="EMBL/GenBank/DDBJ databases">
        <title>The draft genome of Treponema saccharophilum DSM 2985.</title>
        <authorList>
            <consortium name="US DOE Joint Genome Institute (JGI-PGF)"/>
            <person name="Lucas S."/>
            <person name="Copeland A."/>
            <person name="Lapidus A."/>
            <person name="Glavina del Rio T."/>
            <person name="Dalin E."/>
            <person name="Tice H."/>
            <person name="Bruce D."/>
            <person name="Goodwin L."/>
            <person name="Pitluck S."/>
            <person name="Peters L."/>
            <person name="Kyrpides N."/>
            <person name="Mavromatis K."/>
            <person name="Ivanova N."/>
            <person name="Markowitz V."/>
            <person name="Cheng J.-F."/>
            <person name="Hugenholtz P."/>
            <person name="Woyke T."/>
            <person name="Wu D."/>
            <person name="Gronow S."/>
            <person name="Wellnitz S."/>
            <person name="Brambilla E."/>
            <person name="Klenk H.-P."/>
            <person name="Eisen J.A."/>
        </authorList>
    </citation>
    <scope>NUCLEOTIDE SEQUENCE [LARGE SCALE GENOMIC DNA]</scope>
    <source>
        <strain evidence="6 7">DSM 2985</strain>
    </source>
</reference>
<dbReference type="InterPro" id="IPR050319">
    <property type="entry name" value="ABC_transp_ATP-bind"/>
</dbReference>